<dbReference type="PROSITE" id="PS50262">
    <property type="entry name" value="G_PROTEIN_RECEP_F1_2"/>
    <property type="match status" value="1"/>
</dbReference>
<comment type="subcellular location">
    <subcellularLocation>
        <location evidence="1">Membrane</location>
        <topology evidence="1">Multi-pass membrane protein</topology>
    </subcellularLocation>
</comment>
<feature type="region of interest" description="Disordered" evidence="9">
    <location>
        <begin position="389"/>
        <end position="411"/>
    </location>
</feature>
<sequence length="527" mass="60766">MDDEQHLIDFQLSHKSYIAELWIYGIGVFLGTIAVIVTARRLYGQRRNNFVIAARLMSYKVSLTIADLIILFIYAPTQFIWISTFYWYGGDFMCRAYKFIMTFGFHLTANMQVLIALDRLYITSRLNHVTNVRKNSGQGRFTRYGHNAYIVFAYLLAFSCALPQLFVFQLTQLENGSTQCTSVWTLARKVYYQEKAEYFMKELERSGKYNLDIKLTESDLDHIRELAQSFNITIPKEILKLEKEKYQFLFIEQIYNIFHLASICVIPYLIELLCYASILYLLKGAKKGQFLSINDIAKMRWKWCALPSLFRRRPKYKQANDGQISLNTERTDFGDCERLQVKNGTLDDENCVKNALISEDHSARRSSLIISFDGRSTISSDCATAPLVSDSTRCHSSNTNPNSERSTHSTSPGLLLSVQNVLYKYKRGSVATPGPLRPGWIKNLNEKRRASCPESVHKDVKPWMNTVAVARRNTRRKAFWMLTLNLIFWAPYCILGIVTAVTVFENYIHFQFVCALLVFNAVTNILL</sequence>
<feature type="transmembrane region" description="Helical" evidence="10">
    <location>
        <begin position="507"/>
        <end position="526"/>
    </location>
</feature>
<dbReference type="InterPro" id="IPR017452">
    <property type="entry name" value="GPCR_Rhodpsn_7TM"/>
</dbReference>
<dbReference type="PANTHER" id="PTHR24232">
    <property type="entry name" value="G-PROTEIN COUPLED RECEPTOR"/>
    <property type="match status" value="1"/>
</dbReference>
<evidence type="ECO:0000256" key="7">
    <source>
        <dbReference type="ARBA" id="ARBA00023180"/>
    </source>
</evidence>
<feature type="transmembrane region" description="Helical" evidence="10">
    <location>
        <begin position="479"/>
        <end position="501"/>
    </location>
</feature>
<accession>A0AAF3ER59</accession>
<dbReference type="Pfam" id="PF00001">
    <property type="entry name" value="7tm_1"/>
    <property type="match status" value="1"/>
</dbReference>
<evidence type="ECO:0000256" key="1">
    <source>
        <dbReference type="ARBA" id="ARBA00004141"/>
    </source>
</evidence>
<dbReference type="WBParaSite" id="MBELARI_LOCUS16501">
    <property type="protein sequence ID" value="MBELARI_LOCUS16501"/>
    <property type="gene ID" value="MBELARI_LOCUS16501"/>
</dbReference>
<protein>
    <recommendedName>
        <fullName evidence="11">G-protein coupled receptors family 1 profile domain-containing protein</fullName>
    </recommendedName>
</protein>
<dbReference type="InterPro" id="IPR000276">
    <property type="entry name" value="GPCR_Rhodpsn"/>
</dbReference>
<dbReference type="GO" id="GO:0035025">
    <property type="term" value="P:positive regulation of Rho protein signal transduction"/>
    <property type="evidence" value="ECO:0007669"/>
    <property type="project" value="TreeGrafter"/>
</dbReference>
<keyword evidence="4" id="KW-0297">G-protein coupled receptor</keyword>
<evidence type="ECO:0000256" key="3">
    <source>
        <dbReference type="ARBA" id="ARBA00022989"/>
    </source>
</evidence>
<dbReference type="PANTHER" id="PTHR24232:SF53">
    <property type="entry name" value="G-PROTEIN COUPLED RECEPTORS FAMILY 1 PROFILE DOMAIN-CONTAINING PROTEIN"/>
    <property type="match status" value="1"/>
</dbReference>
<evidence type="ECO:0000313" key="13">
    <source>
        <dbReference type="WBParaSite" id="MBELARI_LOCUS16501"/>
    </source>
</evidence>
<dbReference type="AlphaFoldDB" id="A0AAF3ER59"/>
<reference evidence="13" key="1">
    <citation type="submission" date="2024-02" db="UniProtKB">
        <authorList>
            <consortium name="WormBaseParasite"/>
        </authorList>
    </citation>
    <scope>IDENTIFICATION</scope>
</reference>
<dbReference type="GO" id="GO:0005886">
    <property type="term" value="C:plasma membrane"/>
    <property type="evidence" value="ECO:0007669"/>
    <property type="project" value="TreeGrafter"/>
</dbReference>
<evidence type="ECO:0000256" key="8">
    <source>
        <dbReference type="ARBA" id="ARBA00023224"/>
    </source>
</evidence>
<evidence type="ECO:0000256" key="10">
    <source>
        <dbReference type="SAM" id="Phobius"/>
    </source>
</evidence>
<feature type="domain" description="G-protein coupled receptors family 1 profile" evidence="11">
    <location>
        <begin position="31"/>
        <end position="527"/>
    </location>
</feature>
<evidence type="ECO:0000256" key="6">
    <source>
        <dbReference type="ARBA" id="ARBA00023170"/>
    </source>
</evidence>
<keyword evidence="7" id="KW-0325">Glycoprotein</keyword>
<evidence type="ECO:0000256" key="5">
    <source>
        <dbReference type="ARBA" id="ARBA00023136"/>
    </source>
</evidence>
<name>A0AAF3ER59_9BILA</name>
<feature type="transmembrane region" description="Helical" evidence="10">
    <location>
        <begin position="257"/>
        <end position="282"/>
    </location>
</feature>
<evidence type="ECO:0000259" key="11">
    <source>
        <dbReference type="PROSITE" id="PS50262"/>
    </source>
</evidence>
<proteinExistence type="predicted"/>
<evidence type="ECO:0000313" key="12">
    <source>
        <dbReference type="Proteomes" id="UP000887575"/>
    </source>
</evidence>
<organism evidence="12 13">
    <name type="scientific">Mesorhabditis belari</name>
    <dbReference type="NCBI Taxonomy" id="2138241"/>
    <lineage>
        <taxon>Eukaryota</taxon>
        <taxon>Metazoa</taxon>
        <taxon>Ecdysozoa</taxon>
        <taxon>Nematoda</taxon>
        <taxon>Chromadorea</taxon>
        <taxon>Rhabditida</taxon>
        <taxon>Rhabditina</taxon>
        <taxon>Rhabditomorpha</taxon>
        <taxon>Rhabditoidea</taxon>
        <taxon>Rhabditidae</taxon>
        <taxon>Mesorhabditinae</taxon>
        <taxon>Mesorhabditis</taxon>
    </lineage>
</organism>
<keyword evidence="2 10" id="KW-0812">Transmembrane</keyword>
<keyword evidence="6" id="KW-0675">Receptor</keyword>
<evidence type="ECO:0000256" key="2">
    <source>
        <dbReference type="ARBA" id="ARBA00022692"/>
    </source>
</evidence>
<keyword evidence="3 10" id="KW-1133">Transmembrane helix</keyword>
<evidence type="ECO:0000256" key="9">
    <source>
        <dbReference type="SAM" id="MobiDB-lite"/>
    </source>
</evidence>
<dbReference type="Gene3D" id="1.20.1070.10">
    <property type="entry name" value="Rhodopsin 7-helix transmembrane proteins"/>
    <property type="match status" value="1"/>
</dbReference>
<feature type="transmembrane region" description="Helical" evidence="10">
    <location>
        <begin position="148"/>
        <end position="168"/>
    </location>
</feature>
<feature type="transmembrane region" description="Helical" evidence="10">
    <location>
        <begin position="99"/>
        <end position="117"/>
    </location>
</feature>
<dbReference type="Proteomes" id="UP000887575">
    <property type="component" value="Unassembled WGS sequence"/>
</dbReference>
<dbReference type="GO" id="GO:0007200">
    <property type="term" value="P:phospholipase C-activating G protein-coupled receptor signaling pathway"/>
    <property type="evidence" value="ECO:0007669"/>
    <property type="project" value="TreeGrafter"/>
</dbReference>
<feature type="transmembrane region" description="Helical" evidence="10">
    <location>
        <begin position="21"/>
        <end position="43"/>
    </location>
</feature>
<keyword evidence="12" id="KW-1185">Reference proteome</keyword>
<evidence type="ECO:0000256" key="4">
    <source>
        <dbReference type="ARBA" id="ARBA00023040"/>
    </source>
</evidence>
<feature type="transmembrane region" description="Helical" evidence="10">
    <location>
        <begin position="64"/>
        <end position="87"/>
    </location>
</feature>
<keyword evidence="5 10" id="KW-0472">Membrane</keyword>
<dbReference type="GO" id="GO:0004930">
    <property type="term" value="F:G protein-coupled receptor activity"/>
    <property type="evidence" value="ECO:0007669"/>
    <property type="project" value="UniProtKB-KW"/>
</dbReference>
<keyword evidence="8" id="KW-0807">Transducer</keyword>
<dbReference type="SUPFAM" id="SSF81321">
    <property type="entry name" value="Family A G protein-coupled receptor-like"/>
    <property type="match status" value="1"/>
</dbReference>